<dbReference type="EMBL" id="AP022870">
    <property type="protein sequence ID" value="BCB82244.1"/>
    <property type="molecule type" value="Genomic_DNA"/>
</dbReference>
<keyword evidence="2" id="KW-0812">Transmembrane</keyword>
<feature type="transmembrane region" description="Helical" evidence="2">
    <location>
        <begin position="38"/>
        <end position="56"/>
    </location>
</feature>
<evidence type="ECO:0000256" key="1">
    <source>
        <dbReference type="SAM" id="MobiDB-lite"/>
    </source>
</evidence>
<keyword evidence="2" id="KW-0472">Membrane</keyword>
<dbReference type="AlphaFoldDB" id="A0A6F8Y7Z8"/>
<dbReference type="RefSeq" id="WP_173041840.1">
    <property type="nucleotide sequence ID" value="NZ_AP022870.1"/>
</dbReference>
<dbReference type="InterPro" id="IPR024341">
    <property type="entry name" value="DUF2631"/>
</dbReference>
<evidence type="ECO:0000256" key="2">
    <source>
        <dbReference type="SAM" id="Phobius"/>
    </source>
</evidence>
<evidence type="ECO:0000313" key="3">
    <source>
        <dbReference type="EMBL" id="BCB82244.1"/>
    </source>
</evidence>
<dbReference type="Proteomes" id="UP000502508">
    <property type="component" value="Chromosome"/>
</dbReference>
<protein>
    <recommendedName>
        <fullName evidence="5">DUF2631 domain-containing protein</fullName>
    </recommendedName>
</protein>
<name>A0A6F8Y7Z8_9ACTN</name>
<feature type="region of interest" description="Disordered" evidence="1">
    <location>
        <begin position="1"/>
        <end position="35"/>
    </location>
</feature>
<gene>
    <name evidence="3" type="ORF">Pflav_086540</name>
</gene>
<sequence>MPDLGLDRIEGKDPKVAGSEPVTSPDQRKPGSRKASRISAFVVAVILLSMLFGNHQGRTEDIFLIVIAAGLLLALVGDVILRRNGLRS</sequence>
<reference evidence="3 4" key="1">
    <citation type="submission" date="2020-03" db="EMBL/GenBank/DDBJ databases">
        <title>Whole genome shotgun sequence of Phytohabitans flavus NBRC 107702.</title>
        <authorList>
            <person name="Komaki H."/>
            <person name="Tamura T."/>
        </authorList>
    </citation>
    <scope>NUCLEOTIDE SEQUENCE [LARGE SCALE GENOMIC DNA]</scope>
    <source>
        <strain evidence="3 4">NBRC 107702</strain>
    </source>
</reference>
<proteinExistence type="predicted"/>
<organism evidence="3 4">
    <name type="scientific">Phytohabitans flavus</name>
    <dbReference type="NCBI Taxonomy" id="1076124"/>
    <lineage>
        <taxon>Bacteria</taxon>
        <taxon>Bacillati</taxon>
        <taxon>Actinomycetota</taxon>
        <taxon>Actinomycetes</taxon>
        <taxon>Micromonosporales</taxon>
        <taxon>Micromonosporaceae</taxon>
    </lineage>
</organism>
<feature type="compositionally biased region" description="Basic and acidic residues" evidence="1">
    <location>
        <begin position="1"/>
        <end position="15"/>
    </location>
</feature>
<reference evidence="3 4" key="2">
    <citation type="submission" date="2020-03" db="EMBL/GenBank/DDBJ databases">
        <authorList>
            <person name="Ichikawa N."/>
            <person name="Kimura A."/>
            <person name="Kitahashi Y."/>
            <person name="Uohara A."/>
        </authorList>
    </citation>
    <scope>NUCLEOTIDE SEQUENCE [LARGE SCALE GENOMIC DNA]</scope>
    <source>
        <strain evidence="3 4">NBRC 107702</strain>
    </source>
</reference>
<accession>A0A6F8Y7Z8</accession>
<dbReference type="KEGG" id="pfla:Pflav_086540"/>
<evidence type="ECO:0000313" key="4">
    <source>
        <dbReference type="Proteomes" id="UP000502508"/>
    </source>
</evidence>
<feature type="transmembrane region" description="Helical" evidence="2">
    <location>
        <begin position="62"/>
        <end position="81"/>
    </location>
</feature>
<dbReference type="Pfam" id="PF10939">
    <property type="entry name" value="DUF2631"/>
    <property type="match status" value="1"/>
</dbReference>
<evidence type="ECO:0008006" key="5">
    <source>
        <dbReference type="Google" id="ProtNLM"/>
    </source>
</evidence>
<keyword evidence="2" id="KW-1133">Transmembrane helix</keyword>
<keyword evidence="4" id="KW-1185">Reference proteome</keyword>